<dbReference type="Proteomes" id="UP001152320">
    <property type="component" value="Unassembled WGS sequence"/>
</dbReference>
<feature type="compositionally biased region" description="Low complexity" evidence="1">
    <location>
        <begin position="14"/>
        <end position="32"/>
    </location>
</feature>
<proteinExistence type="predicted"/>
<feature type="region of interest" description="Disordered" evidence="1">
    <location>
        <begin position="14"/>
        <end position="33"/>
    </location>
</feature>
<evidence type="ECO:0000313" key="4">
    <source>
        <dbReference type="Proteomes" id="UP001152320"/>
    </source>
</evidence>
<dbReference type="Pfam" id="PF25273">
    <property type="entry name" value="DUF7869"/>
    <property type="match status" value="1"/>
</dbReference>
<comment type="caution">
    <text evidence="3">The sequence shown here is derived from an EMBL/GenBank/DDBJ whole genome shotgun (WGS) entry which is preliminary data.</text>
</comment>
<accession>A0A9Q0Y952</accession>
<dbReference type="PANTHER" id="PTHR33153:SF3">
    <property type="entry name" value="TRAFFICKING PROTEIN PARTICLE COMPLEX SUBUNIT 11 DOMAIN-CONTAINING PROTEIN"/>
    <property type="match status" value="1"/>
</dbReference>
<name>A0A9Q0Y952_HOLLE</name>
<gene>
    <name evidence="3" type="ORF">HOLleu_43963</name>
</gene>
<evidence type="ECO:0000259" key="2">
    <source>
        <dbReference type="Pfam" id="PF25273"/>
    </source>
</evidence>
<sequence length="575" mass="66293">MNLDSFDDFELSLSSHKSIPSSTPIKKPPGSSVRPAHCLNIENLSGLIDDVDISDALCQSVSISSPSSFTNQGKHSGSLVDNSDDNLNLYLSLSESDAESDDVSKCESLTQNRPSAGTFGQQSLLCSSHKARKSKHIPNPVEVLSEKCCNDNCLHQLRYVNILECQREMSSRNEAQQKQFIMDAIKTHRFVSTIGRKEVVTSNFVINGNVCPKGWCLAHNVSDWRFNQVLRAFKMNKTKVVHGNKKLLSVKQEKTNCSLAWMTCLFKRMGDYMPHKDVVHLPHTWTKRYLYERMRQELQQFGSDVISYVHFTRIWTEHLSQFVISKSSDFTKCSTCTQLDDQYQDAGSEEVRHKIIKLREAHDKQVELERRAYHNARNTARREANEITTIIIDGMDQKKTNVPHFIVQDKDNAHLAQLPVHFTGVLVHTDTADGKIPFIFYDIKHVPHDSNLTIHCLTEALLRTKHHLGKVIFIQLDNCFRENKNTFVFSFLAMLVEMKTFKEELPDFTQTIPWVEPSLEKVDYDKLAKELPFAYNKRLPPAARKWWENFINEIPKNYQEVRFLFVNTYFLKIKM</sequence>
<evidence type="ECO:0000256" key="1">
    <source>
        <dbReference type="SAM" id="MobiDB-lite"/>
    </source>
</evidence>
<dbReference type="OrthoDB" id="6149934at2759"/>
<dbReference type="PANTHER" id="PTHR33153">
    <property type="entry name" value="MYND-TYPE DOMAIN-CONTAINING PROTEIN"/>
    <property type="match status" value="1"/>
</dbReference>
<dbReference type="EMBL" id="JAIZAY010000558">
    <property type="protein sequence ID" value="KAJ8018187.1"/>
    <property type="molecule type" value="Genomic_DNA"/>
</dbReference>
<dbReference type="InterPro" id="IPR057191">
    <property type="entry name" value="DUF7869"/>
</dbReference>
<evidence type="ECO:0000313" key="3">
    <source>
        <dbReference type="EMBL" id="KAJ8018187.1"/>
    </source>
</evidence>
<feature type="domain" description="DUF7869" evidence="2">
    <location>
        <begin position="410"/>
        <end position="503"/>
    </location>
</feature>
<organism evidence="3 4">
    <name type="scientific">Holothuria leucospilota</name>
    <name type="common">Black long sea cucumber</name>
    <name type="synonym">Mertensiothuria leucospilota</name>
    <dbReference type="NCBI Taxonomy" id="206669"/>
    <lineage>
        <taxon>Eukaryota</taxon>
        <taxon>Metazoa</taxon>
        <taxon>Echinodermata</taxon>
        <taxon>Eleutherozoa</taxon>
        <taxon>Echinozoa</taxon>
        <taxon>Holothuroidea</taxon>
        <taxon>Aspidochirotacea</taxon>
        <taxon>Aspidochirotida</taxon>
        <taxon>Holothuriidae</taxon>
        <taxon>Holothuria</taxon>
    </lineage>
</organism>
<reference evidence="3" key="1">
    <citation type="submission" date="2021-10" db="EMBL/GenBank/DDBJ databases">
        <title>Tropical sea cucumber genome reveals ecological adaptation and Cuvierian tubules defense mechanism.</title>
        <authorList>
            <person name="Chen T."/>
        </authorList>
    </citation>
    <scope>NUCLEOTIDE SEQUENCE</scope>
    <source>
        <strain evidence="3">Nanhai2018</strain>
        <tissue evidence="3">Muscle</tissue>
    </source>
</reference>
<keyword evidence="4" id="KW-1185">Reference proteome</keyword>
<dbReference type="AlphaFoldDB" id="A0A9Q0Y952"/>
<protein>
    <recommendedName>
        <fullName evidence="2">DUF7869 domain-containing protein</fullName>
    </recommendedName>
</protein>